<accession>A0A0A9BTI7</accession>
<evidence type="ECO:0000313" key="1">
    <source>
        <dbReference type="EMBL" id="JAD67374.1"/>
    </source>
</evidence>
<dbReference type="AlphaFoldDB" id="A0A0A9BTI7"/>
<organism evidence="1">
    <name type="scientific">Arundo donax</name>
    <name type="common">Giant reed</name>
    <name type="synonym">Donax arundinaceus</name>
    <dbReference type="NCBI Taxonomy" id="35708"/>
    <lineage>
        <taxon>Eukaryota</taxon>
        <taxon>Viridiplantae</taxon>
        <taxon>Streptophyta</taxon>
        <taxon>Embryophyta</taxon>
        <taxon>Tracheophyta</taxon>
        <taxon>Spermatophyta</taxon>
        <taxon>Magnoliopsida</taxon>
        <taxon>Liliopsida</taxon>
        <taxon>Poales</taxon>
        <taxon>Poaceae</taxon>
        <taxon>PACMAD clade</taxon>
        <taxon>Arundinoideae</taxon>
        <taxon>Arundineae</taxon>
        <taxon>Arundo</taxon>
    </lineage>
</organism>
<reference evidence="1" key="2">
    <citation type="journal article" date="2015" name="Data Brief">
        <title>Shoot transcriptome of the giant reed, Arundo donax.</title>
        <authorList>
            <person name="Barrero R.A."/>
            <person name="Guerrero F.D."/>
            <person name="Moolhuijzen P."/>
            <person name="Goolsby J.A."/>
            <person name="Tidwell J."/>
            <person name="Bellgard S.E."/>
            <person name="Bellgard M.I."/>
        </authorList>
    </citation>
    <scope>NUCLEOTIDE SEQUENCE</scope>
    <source>
        <tissue evidence="1">Shoot tissue taken approximately 20 cm above the soil surface</tissue>
    </source>
</reference>
<sequence length="47" mass="5623">MSISFLFFKKVKIQILYKQDQNIMHREFNQDLVLLVIKSMLCAVKYG</sequence>
<protein>
    <submittedName>
        <fullName evidence="1">Uncharacterized protein</fullName>
    </submittedName>
</protein>
<proteinExistence type="predicted"/>
<name>A0A0A9BTI7_ARUDO</name>
<dbReference type="EMBL" id="GBRH01230521">
    <property type="protein sequence ID" value="JAD67374.1"/>
    <property type="molecule type" value="Transcribed_RNA"/>
</dbReference>
<reference evidence="1" key="1">
    <citation type="submission" date="2014-09" db="EMBL/GenBank/DDBJ databases">
        <authorList>
            <person name="Magalhaes I.L.F."/>
            <person name="Oliveira U."/>
            <person name="Santos F.R."/>
            <person name="Vidigal T.H.D.A."/>
            <person name="Brescovit A.D."/>
            <person name="Santos A.J."/>
        </authorList>
    </citation>
    <scope>NUCLEOTIDE SEQUENCE</scope>
    <source>
        <tissue evidence="1">Shoot tissue taken approximately 20 cm above the soil surface</tissue>
    </source>
</reference>